<dbReference type="InterPro" id="IPR013783">
    <property type="entry name" value="Ig-like_fold"/>
</dbReference>
<dbReference type="AlphaFoldDB" id="X6P072"/>
<dbReference type="InterPro" id="IPR014756">
    <property type="entry name" value="Ig_E-set"/>
</dbReference>
<dbReference type="SUPFAM" id="SSF81296">
    <property type="entry name" value="E set domains"/>
    <property type="match status" value="1"/>
</dbReference>
<feature type="compositionally biased region" description="Basic and acidic residues" evidence="1">
    <location>
        <begin position="226"/>
        <end position="237"/>
    </location>
</feature>
<sequence>MFRPAAETKKKGFKNGFLFVGAHGLRSALNGRATRENNQSNYLDRGIDSKEATTWNIKVWIPHHSHFLKTTKQTKYIIIVRKMNKIEAHEKKSKHTTGQNIYAVTVKLPLGTYVYRFLIDGEEWETNLGEAKAIRDGFEYNTITVKGVRNFHFEDEEAQEENKEDVNEQMLTYDESTGGFVVGKGKKRKRRGRPSIEIELPSNFVEAAPSEPQQQQATTTEPSESVAEKQSEGAEKSKSRKKKKGKMRGFGMARNDVDVK</sequence>
<feature type="compositionally biased region" description="Basic residues" evidence="1">
    <location>
        <begin position="238"/>
        <end position="247"/>
    </location>
</feature>
<dbReference type="Gene3D" id="2.60.40.10">
    <property type="entry name" value="Immunoglobulins"/>
    <property type="match status" value="1"/>
</dbReference>
<feature type="compositionally biased region" description="Low complexity" evidence="1">
    <location>
        <begin position="206"/>
        <end position="225"/>
    </location>
</feature>
<feature type="region of interest" description="Disordered" evidence="1">
    <location>
        <begin position="177"/>
        <end position="260"/>
    </location>
</feature>
<organism evidence="2 3">
    <name type="scientific">Reticulomyxa filosa</name>
    <dbReference type="NCBI Taxonomy" id="46433"/>
    <lineage>
        <taxon>Eukaryota</taxon>
        <taxon>Sar</taxon>
        <taxon>Rhizaria</taxon>
        <taxon>Retaria</taxon>
        <taxon>Foraminifera</taxon>
        <taxon>Monothalamids</taxon>
        <taxon>Reticulomyxidae</taxon>
        <taxon>Reticulomyxa</taxon>
    </lineage>
</organism>
<feature type="compositionally biased region" description="Basic residues" evidence="1">
    <location>
        <begin position="184"/>
        <end position="193"/>
    </location>
</feature>
<proteinExistence type="predicted"/>
<comment type="caution">
    <text evidence="2">The sequence shown here is derived from an EMBL/GenBank/DDBJ whole genome shotgun (WGS) entry which is preliminary data.</text>
</comment>
<name>X6P072_RETFI</name>
<dbReference type="EMBL" id="ASPP01004799">
    <property type="protein sequence ID" value="ETO31641.1"/>
    <property type="molecule type" value="Genomic_DNA"/>
</dbReference>
<gene>
    <name evidence="2" type="ORF">RFI_05477</name>
</gene>
<protein>
    <recommendedName>
        <fullName evidence="4">AMP-activated protein kinase glycogen-binding domain-containing protein</fullName>
    </recommendedName>
</protein>
<keyword evidence="3" id="KW-1185">Reference proteome</keyword>
<reference evidence="2 3" key="1">
    <citation type="journal article" date="2013" name="Curr. Biol.">
        <title>The Genome of the Foraminiferan Reticulomyxa filosa.</title>
        <authorList>
            <person name="Glockner G."/>
            <person name="Hulsmann N."/>
            <person name="Schleicher M."/>
            <person name="Noegel A.A."/>
            <person name="Eichinger L."/>
            <person name="Gallinger C."/>
            <person name="Pawlowski J."/>
            <person name="Sierra R."/>
            <person name="Euteneuer U."/>
            <person name="Pillet L."/>
            <person name="Moustafa A."/>
            <person name="Platzer M."/>
            <person name="Groth M."/>
            <person name="Szafranski K."/>
            <person name="Schliwa M."/>
        </authorList>
    </citation>
    <scope>NUCLEOTIDE SEQUENCE [LARGE SCALE GENOMIC DNA]</scope>
</reference>
<accession>X6P072</accession>
<evidence type="ECO:0000313" key="2">
    <source>
        <dbReference type="EMBL" id="ETO31641.1"/>
    </source>
</evidence>
<evidence type="ECO:0000313" key="3">
    <source>
        <dbReference type="Proteomes" id="UP000023152"/>
    </source>
</evidence>
<evidence type="ECO:0000256" key="1">
    <source>
        <dbReference type="SAM" id="MobiDB-lite"/>
    </source>
</evidence>
<dbReference type="Proteomes" id="UP000023152">
    <property type="component" value="Unassembled WGS sequence"/>
</dbReference>
<evidence type="ECO:0008006" key="4">
    <source>
        <dbReference type="Google" id="ProtNLM"/>
    </source>
</evidence>